<feature type="region of interest" description="Disordered" evidence="1">
    <location>
        <begin position="1"/>
        <end position="32"/>
    </location>
</feature>
<dbReference type="EMBL" id="JYDL01000977">
    <property type="protein sequence ID" value="KRX12002.1"/>
    <property type="molecule type" value="Genomic_DNA"/>
</dbReference>
<comment type="caution">
    <text evidence="3">The sequence shown here is derived from an EMBL/GenBank/DDBJ whole genome shotgun (WGS) entry which is preliminary data.</text>
</comment>
<reference evidence="3 4" key="1">
    <citation type="submission" date="2015-01" db="EMBL/GenBank/DDBJ databases">
        <title>Evolution of Trichinella species and genotypes.</title>
        <authorList>
            <person name="Korhonen P.K."/>
            <person name="Edoardo P."/>
            <person name="Giuseppe L.R."/>
            <person name="Gasser R.B."/>
        </authorList>
    </citation>
    <scope>NUCLEOTIDE SEQUENCE [LARGE SCALE GENOMIC DNA]</scope>
    <source>
        <strain evidence="3">ISS37</strain>
    </source>
</reference>
<organism evidence="3 4">
    <name type="scientific">Trichinella nelsoni</name>
    <dbReference type="NCBI Taxonomy" id="6336"/>
    <lineage>
        <taxon>Eukaryota</taxon>
        <taxon>Metazoa</taxon>
        <taxon>Ecdysozoa</taxon>
        <taxon>Nematoda</taxon>
        <taxon>Enoplea</taxon>
        <taxon>Dorylaimia</taxon>
        <taxon>Trichinellida</taxon>
        <taxon>Trichinellidae</taxon>
        <taxon>Trichinella</taxon>
    </lineage>
</organism>
<keyword evidence="2" id="KW-0472">Membrane</keyword>
<gene>
    <name evidence="3" type="ORF">T07_14362</name>
</gene>
<evidence type="ECO:0000313" key="4">
    <source>
        <dbReference type="Proteomes" id="UP000054630"/>
    </source>
</evidence>
<feature type="compositionally biased region" description="Basic residues" evidence="1">
    <location>
        <begin position="1"/>
        <end position="15"/>
    </location>
</feature>
<dbReference type="AlphaFoldDB" id="A0A0V0RC14"/>
<proteinExistence type="predicted"/>
<dbReference type="Proteomes" id="UP000054630">
    <property type="component" value="Unassembled WGS sequence"/>
</dbReference>
<keyword evidence="4" id="KW-1185">Reference proteome</keyword>
<feature type="transmembrane region" description="Helical" evidence="2">
    <location>
        <begin position="79"/>
        <end position="101"/>
    </location>
</feature>
<evidence type="ECO:0000256" key="2">
    <source>
        <dbReference type="SAM" id="Phobius"/>
    </source>
</evidence>
<protein>
    <submittedName>
        <fullName evidence="3">Uncharacterized protein</fullName>
    </submittedName>
</protein>
<keyword evidence="2" id="KW-1133">Transmembrane helix</keyword>
<evidence type="ECO:0000256" key="1">
    <source>
        <dbReference type="SAM" id="MobiDB-lite"/>
    </source>
</evidence>
<accession>A0A0V0RC14</accession>
<name>A0A0V0RC14_9BILA</name>
<evidence type="ECO:0000313" key="3">
    <source>
        <dbReference type="EMBL" id="KRX12002.1"/>
    </source>
</evidence>
<keyword evidence="2" id="KW-0812">Transmembrane</keyword>
<sequence length="102" mass="11765">MNKKLKKNIQKRLKRDQRSDPNRRKARKVSKIQPNWKSPKLTLATEATAIDVDQLNIVPPISEEKVEGLVYSGTNFHRLFLLVVELAISLDLQFVVLLVFLI</sequence>